<organism evidence="1 2">
    <name type="scientific">Acaulospora colombiana</name>
    <dbReference type="NCBI Taxonomy" id="27376"/>
    <lineage>
        <taxon>Eukaryota</taxon>
        <taxon>Fungi</taxon>
        <taxon>Fungi incertae sedis</taxon>
        <taxon>Mucoromycota</taxon>
        <taxon>Glomeromycotina</taxon>
        <taxon>Glomeromycetes</taxon>
        <taxon>Diversisporales</taxon>
        <taxon>Acaulosporaceae</taxon>
        <taxon>Acaulospora</taxon>
    </lineage>
</organism>
<dbReference type="Proteomes" id="UP000789525">
    <property type="component" value="Unassembled WGS sequence"/>
</dbReference>
<gene>
    <name evidence="1" type="ORF">ACOLOM_LOCUS12180</name>
</gene>
<protein>
    <submittedName>
        <fullName evidence="1">14000_t:CDS:1</fullName>
    </submittedName>
</protein>
<name>A0ACA9QAC0_9GLOM</name>
<accession>A0ACA9QAC0</accession>
<sequence length="228" mass="25329">SVEAKAHSPFASFMNVLDNSFTSVDGALLDTQLSDHLHENSEADIDNYDRQISLEISSNDVESPLLGNALNLGIFSRKKVECMTEVKSSVSVDSDRRPQLGTDFENPINVDERNDSFFSDEGTLKSNKKRVITQEQDDGSGFNSPGNSNKRKRWKPILEKKKETEEFEDSITMQLNDCHDLQAPTDTICDDVEDSTLLNWDALQGSGTKSRVLDGGPYTSLFATPSEI</sequence>
<comment type="caution">
    <text evidence="1">The sequence shown here is derived from an EMBL/GenBank/DDBJ whole genome shotgun (WGS) entry which is preliminary data.</text>
</comment>
<keyword evidence="2" id="KW-1185">Reference proteome</keyword>
<dbReference type="EMBL" id="CAJVPT010047956">
    <property type="protein sequence ID" value="CAG8741111.1"/>
    <property type="molecule type" value="Genomic_DNA"/>
</dbReference>
<evidence type="ECO:0000313" key="1">
    <source>
        <dbReference type="EMBL" id="CAG8741111.1"/>
    </source>
</evidence>
<feature type="non-terminal residue" evidence="1">
    <location>
        <position position="1"/>
    </location>
</feature>
<reference evidence="1" key="1">
    <citation type="submission" date="2021-06" db="EMBL/GenBank/DDBJ databases">
        <authorList>
            <person name="Kallberg Y."/>
            <person name="Tangrot J."/>
            <person name="Rosling A."/>
        </authorList>
    </citation>
    <scope>NUCLEOTIDE SEQUENCE</scope>
    <source>
        <strain evidence="1">CL356</strain>
    </source>
</reference>
<proteinExistence type="predicted"/>
<evidence type="ECO:0000313" key="2">
    <source>
        <dbReference type="Proteomes" id="UP000789525"/>
    </source>
</evidence>